<feature type="domain" description="TonB-dependent receptor-like beta-barrel" evidence="13">
    <location>
        <begin position="279"/>
        <end position="622"/>
    </location>
</feature>
<evidence type="ECO:0000256" key="12">
    <source>
        <dbReference type="SAM" id="SignalP"/>
    </source>
</evidence>
<dbReference type="PANTHER" id="PTHR30069:SF39">
    <property type="entry name" value="BLL6183 PROTEIN"/>
    <property type="match status" value="1"/>
</dbReference>
<dbReference type="Gene3D" id="2.40.170.20">
    <property type="entry name" value="TonB-dependent receptor, beta-barrel domain"/>
    <property type="match status" value="1"/>
</dbReference>
<comment type="caution">
    <text evidence="15">The sequence shown here is derived from an EMBL/GenBank/DDBJ whole genome shotgun (WGS) entry which is preliminary data.</text>
</comment>
<dbReference type="RefSeq" id="WP_231056127.1">
    <property type="nucleotide sequence ID" value="NZ_JAJNOC010000001.1"/>
</dbReference>
<evidence type="ECO:0000256" key="7">
    <source>
        <dbReference type="ARBA" id="ARBA00023136"/>
    </source>
</evidence>
<keyword evidence="8 15" id="KW-0675">Receptor</keyword>
<name>A0ABS8PZL3_9BURK</name>
<gene>
    <name evidence="15" type="ORF">LQ564_00450</name>
</gene>
<dbReference type="Gene3D" id="2.170.130.10">
    <property type="entry name" value="TonB-dependent receptor, plug domain"/>
    <property type="match status" value="1"/>
</dbReference>
<keyword evidence="3 10" id="KW-0813">Transport</keyword>
<comment type="similarity">
    <text evidence="2 10 11">Belongs to the TonB-dependent receptor family.</text>
</comment>
<dbReference type="Proteomes" id="UP001179361">
    <property type="component" value="Unassembled WGS sequence"/>
</dbReference>
<evidence type="ECO:0000256" key="3">
    <source>
        <dbReference type="ARBA" id="ARBA00022448"/>
    </source>
</evidence>
<sequence>MSYPTEDRRLRPTRIALACLCAALAWPAAAQSQADELADLSIEELATIQVTSVSKKPERLQDAPASVFVITADDIRRAGARSLPEALRLAPNLQVAQRSSYGYAISARGMNGSSNSAPNKLLVMIDGRSVYAPLFSGVFWDMQDLMLEDVERIEVISGPGGTMWGVNAVNGVINISTKAAGATRGGMAVLRGATDGVDAAFRQGGQSGDIDWRVYGKALRRRHSEAEDGARVNDAWRQAQAGFRADWARGEETFSINGNVFRGAPEQPEPGEISVSGTQLRLGEIDTEGANLTARWERALNDGGRLSVQAYLDHARRDVPPTFTESLQIADVQFQHTLPAFGRHSLVWGANLRHSWDDVENSEAIAFLPAREEQTWASLFAQDEIALRSDLSLTLGARIERNDYTGNEFLPTARLSWRLAPRHALWTALSRTVRAPTRLDADAFIPGRPPYLLRGGPRVRSEVARVFEVGYRGQPLAGLSFSSTVFHNEYDHLRTQEIDPTYTYLIFDSLMEGRATGIEMWGSYQVTPMWRLSAGFTALHERLRLKPGSNDAAGPGTAGKDPEHALQLRSHYAFDDPRELDVGLRKVAALENPAVPGYWALDARFGWRVAPGVEVSVVGENLNGGHAEYGAAGMRAEIDRRVGVKLTWSL</sequence>
<evidence type="ECO:0000313" key="16">
    <source>
        <dbReference type="Proteomes" id="UP001179361"/>
    </source>
</evidence>
<evidence type="ECO:0000256" key="10">
    <source>
        <dbReference type="PROSITE-ProRule" id="PRU01360"/>
    </source>
</evidence>
<keyword evidence="16" id="KW-1185">Reference proteome</keyword>
<feature type="signal peptide" evidence="12">
    <location>
        <begin position="1"/>
        <end position="30"/>
    </location>
</feature>
<organism evidence="15 16">
    <name type="scientific">Massilia phyllostachyos</name>
    <dbReference type="NCBI Taxonomy" id="2898585"/>
    <lineage>
        <taxon>Bacteria</taxon>
        <taxon>Pseudomonadati</taxon>
        <taxon>Pseudomonadota</taxon>
        <taxon>Betaproteobacteria</taxon>
        <taxon>Burkholderiales</taxon>
        <taxon>Oxalobacteraceae</taxon>
        <taxon>Telluria group</taxon>
        <taxon>Massilia</taxon>
    </lineage>
</organism>
<dbReference type="PROSITE" id="PS52016">
    <property type="entry name" value="TONB_DEPENDENT_REC_3"/>
    <property type="match status" value="1"/>
</dbReference>
<dbReference type="InterPro" id="IPR036942">
    <property type="entry name" value="Beta-barrel_TonB_sf"/>
</dbReference>
<dbReference type="InterPro" id="IPR012910">
    <property type="entry name" value="Plug_dom"/>
</dbReference>
<dbReference type="EMBL" id="JAJNOC010000001">
    <property type="protein sequence ID" value="MCD2514779.1"/>
    <property type="molecule type" value="Genomic_DNA"/>
</dbReference>
<comment type="subcellular location">
    <subcellularLocation>
        <location evidence="1 10">Cell outer membrane</location>
        <topology evidence="1 10">Multi-pass membrane protein</topology>
    </subcellularLocation>
</comment>
<evidence type="ECO:0000256" key="2">
    <source>
        <dbReference type="ARBA" id="ARBA00009810"/>
    </source>
</evidence>
<proteinExistence type="inferred from homology"/>
<keyword evidence="12" id="KW-0732">Signal</keyword>
<protein>
    <submittedName>
        <fullName evidence="15">TonB-dependent receptor</fullName>
    </submittedName>
</protein>
<evidence type="ECO:0000256" key="9">
    <source>
        <dbReference type="ARBA" id="ARBA00023237"/>
    </source>
</evidence>
<dbReference type="InterPro" id="IPR037066">
    <property type="entry name" value="Plug_dom_sf"/>
</dbReference>
<dbReference type="SUPFAM" id="SSF56935">
    <property type="entry name" value="Porins"/>
    <property type="match status" value="1"/>
</dbReference>
<dbReference type="InterPro" id="IPR000531">
    <property type="entry name" value="Beta-barrel_TonB"/>
</dbReference>
<dbReference type="Pfam" id="PF00593">
    <property type="entry name" value="TonB_dep_Rec_b-barrel"/>
    <property type="match status" value="1"/>
</dbReference>
<feature type="domain" description="TonB-dependent receptor plug" evidence="14">
    <location>
        <begin position="60"/>
        <end position="172"/>
    </location>
</feature>
<keyword evidence="5 10" id="KW-0812">Transmembrane</keyword>
<evidence type="ECO:0000256" key="5">
    <source>
        <dbReference type="ARBA" id="ARBA00022692"/>
    </source>
</evidence>
<evidence type="ECO:0000256" key="11">
    <source>
        <dbReference type="RuleBase" id="RU003357"/>
    </source>
</evidence>
<evidence type="ECO:0000313" key="15">
    <source>
        <dbReference type="EMBL" id="MCD2514779.1"/>
    </source>
</evidence>
<evidence type="ECO:0000256" key="8">
    <source>
        <dbReference type="ARBA" id="ARBA00023170"/>
    </source>
</evidence>
<dbReference type="PANTHER" id="PTHR30069">
    <property type="entry name" value="TONB-DEPENDENT OUTER MEMBRANE RECEPTOR"/>
    <property type="match status" value="1"/>
</dbReference>
<reference evidence="15" key="1">
    <citation type="submission" date="2021-11" db="EMBL/GenBank/DDBJ databases">
        <title>The complete genome of Massilia sp sp. G4R7.</title>
        <authorList>
            <person name="Liu L."/>
            <person name="Yue J."/>
            <person name="Yuan J."/>
            <person name="Yang F."/>
            <person name="Li L."/>
        </authorList>
    </citation>
    <scope>NUCLEOTIDE SEQUENCE</scope>
    <source>
        <strain evidence="15">G4R7</strain>
    </source>
</reference>
<dbReference type="InterPro" id="IPR039426">
    <property type="entry name" value="TonB-dep_rcpt-like"/>
</dbReference>
<feature type="chain" id="PRO_5045797549" evidence="12">
    <location>
        <begin position="31"/>
        <end position="650"/>
    </location>
</feature>
<evidence type="ECO:0000259" key="13">
    <source>
        <dbReference type="Pfam" id="PF00593"/>
    </source>
</evidence>
<keyword evidence="7 10" id="KW-0472">Membrane</keyword>
<evidence type="ECO:0000256" key="4">
    <source>
        <dbReference type="ARBA" id="ARBA00022452"/>
    </source>
</evidence>
<keyword evidence="9 10" id="KW-0998">Cell outer membrane</keyword>
<evidence type="ECO:0000256" key="6">
    <source>
        <dbReference type="ARBA" id="ARBA00023077"/>
    </source>
</evidence>
<keyword evidence="6 11" id="KW-0798">TonB box</keyword>
<accession>A0ABS8PZL3</accession>
<evidence type="ECO:0000256" key="1">
    <source>
        <dbReference type="ARBA" id="ARBA00004571"/>
    </source>
</evidence>
<dbReference type="CDD" id="cd01347">
    <property type="entry name" value="ligand_gated_channel"/>
    <property type="match status" value="1"/>
</dbReference>
<keyword evidence="4 10" id="KW-1134">Transmembrane beta strand</keyword>
<dbReference type="Pfam" id="PF07715">
    <property type="entry name" value="Plug"/>
    <property type="match status" value="1"/>
</dbReference>
<evidence type="ECO:0000259" key="14">
    <source>
        <dbReference type="Pfam" id="PF07715"/>
    </source>
</evidence>